<dbReference type="InterPro" id="IPR050320">
    <property type="entry name" value="N5-glutamine_MTase"/>
</dbReference>
<evidence type="ECO:0000259" key="4">
    <source>
        <dbReference type="Pfam" id="PF17827"/>
    </source>
</evidence>
<dbReference type="InterPro" id="IPR040758">
    <property type="entry name" value="PrmC_N"/>
</dbReference>
<keyword evidence="3" id="KW-0949">S-adenosyl-L-methionine</keyword>
<evidence type="ECO:0000256" key="3">
    <source>
        <dbReference type="ARBA" id="ARBA00022691"/>
    </source>
</evidence>
<dbReference type="GO" id="GO:0032259">
    <property type="term" value="P:methylation"/>
    <property type="evidence" value="ECO:0007669"/>
    <property type="project" value="UniProtKB-KW"/>
</dbReference>
<dbReference type="Proteomes" id="UP000176897">
    <property type="component" value="Unassembled WGS sequence"/>
</dbReference>
<dbReference type="PANTHER" id="PTHR18895">
    <property type="entry name" value="HEMK METHYLTRANSFERASE"/>
    <property type="match status" value="1"/>
</dbReference>
<dbReference type="CDD" id="cd02440">
    <property type="entry name" value="AdoMet_MTases"/>
    <property type="match status" value="1"/>
</dbReference>
<dbReference type="InterPro" id="IPR029063">
    <property type="entry name" value="SAM-dependent_MTases_sf"/>
</dbReference>
<reference evidence="5 6" key="1">
    <citation type="journal article" date="2016" name="Nat. Commun.">
        <title>Thousands of microbial genomes shed light on interconnected biogeochemical processes in an aquifer system.</title>
        <authorList>
            <person name="Anantharaman K."/>
            <person name="Brown C.T."/>
            <person name="Hug L.A."/>
            <person name="Sharon I."/>
            <person name="Castelle C.J."/>
            <person name="Probst A.J."/>
            <person name="Thomas B.C."/>
            <person name="Singh A."/>
            <person name="Wilkins M.J."/>
            <person name="Karaoz U."/>
            <person name="Brodie E.L."/>
            <person name="Williams K.H."/>
            <person name="Hubbard S.S."/>
            <person name="Banfield J.F."/>
        </authorList>
    </citation>
    <scope>NUCLEOTIDE SEQUENCE [LARGE SCALE GENOMIC DNA]</scope>
</reference>
<accession>A0A1F7UPD0</accession>
<protein>
    <submittedName>
        <fullName evidence="5">Protein-(Glutamine-N5) methyltransferase, release factor-specific</fullName>
    </submittedName>
</protein>
<dbReference type="Gene3D" id="3.40.50.150">
    <property type="entry name" value="Vaccinia Virus protein VP39"/>
    <property type="match status" value="1"/>
</dbReference>
<sequence length="363" mass="40678">MIIAEALKWGIAQLKKTGSSLSDKGAHHSVTDSPALDAEVLLTHAVSPSPVLLDILSLRERNEVRGRAWLYGYPEQKLTSAQLKIFKQFITRRINHEPVAYIIGHKEFYGLDFLVNRNVLIPRPETEILVDEALKEMTRYKLRATRYTVVDIGTGSGAIVVAIAVEVARSLPQARPVAWPRGDAITFFATDISRAALRVAKQNAKQHGVEEKIKFFHGNLLKPFLPPTYYILPTHLLITANLPYLPTREWRGAMPEVRNFEPRGALDGGKTGLDYYRKLFEQLKKIHNPSQPPLILRGGDGSKGIPPLRVRGGEGELRVSVICEIDPHQSDDIKILARTFFPRASVKIVKDLARLDRVAIIKI</sequence>
<dbReference type="Pfam" id="PF17827">
    <property type="entry name" value="PrmC_N"/>
    <property type="match status" value="1"/>
</dbReference>
<dbReference type="Gene3D" id="1.10.8.10">
    <property type="entry name" value="DNA helicase RuvA subunit, C-terminal domain"/>
    <property type="match status" value="1"/>
</dbReference>
<evidence type="ECO:0000256" key="1">
    <source>
        <dbReference type="ARBA" id="ARBA00022603"/>
    </source>
</evidence>
<gene>
    <name evidence="5" type="ORF">A3B21_01835</name>
</gene>
<dbReference type="InterPro" id="IPR019874">
    <property type="entry name" value="RF_methyltr_PrmC"/>
</dbReference>
<evidence type="ECO:0000256" key="2">
    <source>
        <dbReference type="ARBA" id="ARBA00022679"/>
    </source>
</evidence>
<dbReference type="InterPro" id="IPR004556">
    <property type="entry name" value="HemK-like"/>
</dbReference>
<comment type="caution">
    <text evidence="5">The sequence shown here is derived from an EMBL/GenBank/DDBJ whole genome shotgun (WGS) entry which is preliminary data.</text>
</comment>
<evidence type="ECO:0000313" key="6">
    <source>
        <dbReference type="Proteomes" id="UP000176897"/>
    </source>
</evidence>
<dbReference type="AlphaFoldDB" id="A0A1F7UPD0"/>
<proteinExistence type="predicted"/>
<dbReference type="SUPFAM" id="SSF53335">
    <property type="entry name" value="S-adenosyl-L-methionine-dependent methyltransferases"/>
    <property type="match status" value="1"/>
</dbReference>
<keyword evidence="2 5" id="KW-0808">Transferase</keyword>
<dbReference type="GO" id="GO:0008276">
    <property type="term" value="F:protein methyltransferase activity"/>
    <property type="evidence" value="ECO:0007669"/>
    <property type="project" value="InterPro"/>
</dbReference>
<name>A0A1F7UPD0_9BACT</name>
<dbReference type="NCBIfam" id="TIGR00536">
    <property type="entry name" value="hemK_fam"/>
    <property type="match status" value="1"/>
</dbReference>
<organism evidence="5 6">
    <name type="scientific">Candidatus Uhrbacteria bacterium RIFCSPLOWO2_01_FULL_47_24</name>
    <dbReference type="NCBI Taxonomy" id="1802401"/>
    <lineage>
        <taxon>Bacteria</taxon>
        <taxon>Candidatus Uhriibacteriota</taxon>
    </lineage>
</organism>
<evidence type="ECO:0000313" key="5">
    <source>
        <dbReference type="EMBL" id="OGL80095.1"/>
    </source>
</evidence>
<dbReference type="EMBL" id="MGEJ01000014">
    <property type="protein sequence ID" value="OGL80095.1"/>
    <property type="molecule type" value="Genomic_DNA"/>
</dbReference>
<dbReference type="PANTHER" id="PTHR18895:SF74">
    <property type="entry name" value="MTRF1L RELEASE FACTOR GLUTAMINE METHYLTRANSFERASE"/>
    <property type="match status" value="1"/>
</dbReference>
<dbReference type="NCBIfam" id="TIGR03534">
    <property type="entry name" value="RF_mod_PrmC"/>
    <property type="match status" value="1"/>
</dbReference>
<keyword evidence="1 5" id="KW-0489">Methyltransferase</keyword>
<dbReference type="STRING" id="1802401.A3B21_01835"/>
<feature type="domain" description="Release factor glutamine methyltransferase N-terminal" evidence="4">
    <location>
        <begin position="5"/>
        <end position="104"/>
    </location>
</feature>